<feature type="region of interest" description="Disordered" evidence="1">
    <location>
        <begin position="273"/>
        <end position="298"/>
    </location>
</feature>
<sequence length="485" mass="49881">MELFKLATYPKRRLRVLPPRQTDIPVPSTTASVSAPGATPSDTTSSATATSAPSSVTNTPSSVSQSPSSSQDISSPSSGSSSVSESQSQSVIISSSSSSIPRSSTSPTLASSSISSTSSTLPSSTPPSSTSSSPTSTSPISSTVATSSTVTTDSTSTFSLTSSPSSSQATSTSNVSLTTFTSLVTTEVNGTPTTIPTTVVTSLSSPPPSISTSQRTAIIAGSAVGGVVAFVLALAILWYLRRRIKKREYASLRHKPPSRSAFLAGEDMDDPVVPGQYRDDPFASHHSGSGDPPYELPPRLFRARASESGSIFQEAVWPPPGAGSRLRDPLTGPSSKVDLSGIVDGVMGPSSSPPRPSSGSDTPRIRGGASFDADESRDSLSLRLEGSGSDLGHGHDRDMSTGSQTGLIPRSRRASYTPSPLILTNPDVHGDGESPTTPTRPKIWKDDSPTSPRNWLERSPRDRSSGGGASIGVGHEGSTGAGLAM</sequence>
<accession>A0A4S4LY52</accession>
<keyword evidence="2" id="KW-0812">Transmembrane</keyword>
<keyword evidence="2" id="KW-0472">Membrane</keyword>
<dbReference type="EMBL" id="SGPL01000145">
    <property type="protein sequence ID" value="THH16721.1"/>
    <property type="molecule type" value="Genomic_DNA"/>
</dbReference>
<evidence type="ECO:0000256" key="2">
    <source>
        <dbReference type="SAM" id="Phobius"/>
    </source>
</evidence>
<dbReference type="CDD" id="cd12087">
    <property type="entry name" value="TM_EGFR-like"/>
    <property type="match status" value="1"/>
</dbReference>
<reference evidence="3 4" key="1">
    <citation type="submission" date="2019-02" db="EMBL/GenBank/DDBJ databases">
        <title>Genome sequencing of the rare red list fungi Bondarzewia mesenterica.</title>
        <authorList>
            <person name="Buettner E."/>
            <person name="Kellner H."/>
        </authorList>
    </citation>
    <scope>NUCLEOTIDE SEQUENCE [LARGE SCALE GENOMIC DNA]</scope>
    <source>
        <strain evidence="3 4">DSM 108281</strain>
    </source>
</reference>
<evidence type="ECO:0008006" key="5">
    <source>
        <dbReference type="Google" id="ProtNLM"/>
    </source>
</evidence>
<dbReference type="Proteomes" id="UP000310158">
    <property type="component" value="Unassembled WGS sequence"/>
</dbReference>
<feature type="compositionally biased region" description="Gly residues" evidence="1">
    <location>
        <begin position="465"/>
        <end position="485"/>
    </location>
</feature>
<dbReference type="AlphaFoldDB" id="A0A4S4LY52"/>
<proteinExistence type="predicted"/>
<feature type="compositionally biased region" description="Low complexity" evidence="1">
    <location>
        <begin position="34"/>
        <end position="148"/>
    </location>
</feature>
<name>A0A4S4LY52_9AGAM</name>
<feature type="region of interest" description="Disordered" evidence="1">
    <location>
        <begin position="153"/>
        <end position="172"/>
    </location>
</feature>
<feature type="region of interest" description="Disordered" evidence="1">
    <location>
        <begin position="312"/>
        <end position="485"/>
    </location>
</feature>
<organism evidence="3 4">
    <name type="scientific">Bondarzewia mesenterica</name>
    <dbReference type="NCBI Taxonomy" id="1095465"/>
    <lineage>
        <taxon>Eukaryota</taxon>
        <taxon>Fungi</taxon>
        <taxon>Dikarya</taxon>
        <taxon>Basidiomycota</taxon>
        <taxon>Agaricomycotina</taxon>
        <taxon>Agaricomycetes</taxon>
        <taxon>Russulales</taxon>
        <taxon>Bondarzewiaceae</taxon>
        <taxon>Bondarzewia</taxon>
    </lineage>
</organism>
<feature type="compositionally biased region" description="Basic and acidic residues" evidence="1">
    <location>
        <begin position="455"/>
        <end position="464"/>
    </location>
</feature>
<gene>
    <name evidence="3" type="ORF">EW146_g3983</name>
</gene>
<evidence type="ECO:0000256" key="1">
    <source>
        <dbReference type="SAM" id="MobiDB-lite"/>
    </source>
</evidence>
<dbReference type="OrthoDB" id="3194625at2759"/>
<evidence type="ECO:0000313" key="3">
    <source>
        <dbReference type="EMBL" id="THH16721.1"/>
    </source>
</evidence>
<keyword evidence="2" id="KW-1133">Transmembrane helix</keyword>
<comment type="caution">
    <text evidence="3">The sequence shown here is derived from an EMBL/GenBank/DDBJ whole genome shotgun (WGS) entry which is preliminary data.</text>
</comment>
<protein>
    <recommendedName>
        <fullName evidence="5">REJ domain-containing protein</fullName>
    </recommendedName>
</protein>
<feature type="region of interest" description="Disordered" evidence="1">
    <location>
        <begin position="1"/>
        <end position="148"/>
    </location>
</feature>
<feature type="transmembrane region" description="Helical" evidence="2">
    <location>
        <begin position="217"/>
        <end position="240"/>
    </location>
</feature>
<evidence type="ECO:0000313" key="4">
    <source>
        <dbReference type="Proteomes" id="UP000310158"/>
    </source>
</evidence>
<keyword evidence="4" id="KW-1185">Reference proteome</keyword>